<dbReference type="Proteomes" id="UP000199069">
    <property type="component" value="Unassembled WGS sequence"/>
</dbReference>
<evidence type="ECO:0000313" key="4">
    <source>
        <dbReference type="Proteomes" id="UP000239560"/>
    </source>
</evidence>
<evidence type="ECO:0000313" key="2">
    <source>
        <dbReference type="EMBL" id="PRQ71576.1"/>
    </source>
</evidence>
<sequence>MTTHKLPLELVARIFRLAAPPRTLSHLPGHIRLFKRLSLVHRSWTKLAQRELRRHVCLDFAEGGGTCSASEMILSADFRKGIERLDISTGLGFWRSKDRLKRSTYLELDWYFKRARSAPSPVPPFHSLGPSLRYLCVDHQALEGWELEHFPALEVLLYTNSVTPLRLDCILDTPGSNLRILGIKAKSDLDSGELPRLPPKLKHLALVHMSFQFDLLLSFKRADLRKCRNLRTLTMVILTLSSQTLPLLHEECMAADVTADTSLCADSRAIETFDLEEWALRVED</sequence>
<organism evidence="1 3">
    <name type="scientific">Rhodotorula toruloides</name>
    <name type="common">Yeast</name>
    <name type="synonym">Rhodosporidium toruloides</name>
    <dbReference type="NCBI Taxonomy" id="5286"/>
    <lineage>
        <taxon>Eukaryota</taxon>
        <taxon>Fungi</taxon>
        <taxon>Dikarya</taxon>
        <taxon>Basidiomycota</taxon>
        <taxon>Pucciniomycotina</taxon>
        <taxon>Microbotryomycetes</taxon>
        <taxon>Sporidiobolales</taxon>
        <taxon>Sporidiobolaceae</taxon>
        <taxon>Rhodotorula</taxon>
    </lineage>
</organism>
<keyword evidence="3" id="KW-1185">Reference proteome</keyword>
<evidence type="ECO:0000313" key="1">
    <source>
        <dbReference type="EMBL" id="CTR10308.1"/>
    </source>
</evidence>
<dbReference type="EMBL" id="CWKI01000012">
    <property type="protein sequence ID" value="CTR10308.1"/>
    <property type="molecule type" value="Genomic_DNA"/>
</dbReference>
<dbReference type="Proteomes" id="UP000239560">
    <property type="component" value="Unassembled WGS sequence"/>
</dbReference>
<dbReference type="EMBL" id="LCTV02000012">
    <property type="protein sequence ID" value="PRQ71576.1"/>
    <property type="molecule type" value="Genomic_DNA"/>
</dbReference>
<dbReference type="SUPFAM" id="SSF52047">
    <property type="entry name" value="RNI-like"/>
    <property type="match status" value="1"/>
</dbReference>
<gene>
    <name evidence="1" type="primary">FGENESH: predicted gene_12.329</name>
    <name evidence="2" type="ORF">AAT19DRAFT_10434</name>
    <name evidence="1" type="ORF">BN2166_0061690</name>
</gene>
<evidence type="ECO:0000313" key="3">
    <source>
        <dbReference type="Proteomes" id="UP000199069"/>
    </source>
</evidence>
<accession>A0A0K3CMW3</accession>
<dbReference type="AlphaFoldDB" id="A0A0K3CMW3"/>
<reference evidence="1 3" key="1">
    <citation type="submission" date="2015-07" db="EMBL/GenBank/DDBJ databases">
        <authorList>
            <person name="Cajimat M.N.B."/>
            <person name="Milazzo M.L."/>
            <person name="Fulhorst C.F."/>
        </authorList>
    </citation>
    <scope>NUCLEOTIDE SEQUENCE [LARGE SCALE GENOMIC DNA]</scope>
    <source>
        <strain evidence="1">Single colony</strain>
    </source>
</reference>
<reference evidence="2 4" key="2">
    <citation type="journal article" date="2018" name="Elife">
        <title>Functional genomics of lipid metabolism in the oleaginous yeast Rhodosporidium toruloides.</title>
        <authorList>
            <person name="Coradetti S.T."/>
            <person name="Pinel D."/>
            <person name="Geiselman G."/>
            <person name="Ito M."/>
            <person name="Mondo S."/>
            <person name="Reilly M.C."/>
            <person name="Cheng Y.F."/>
            <person name="Bauer S."/>
            <person name="Grigoriev I."/>
            <person name="Gladden J.M."/>
            <person name="Simmons B.A."/>
            <person name="Brem R."/>
            <person name="Arkin A.P."/>
            <person name="Skerker J.M."/>
        </authorList>
    </citation>
    <scope>NUCLEOTIDE SEQUENCE [LARGE SCALE GENOMIC DNA]</scope>
    <source>
        <strain evidence="2 4">NBRC 0880</strain>
    </source>
</reference>
<dbReference type="OrthoDB" id="2519410at2759"/>
<name>A0A0K3CMW3_RHOTO</name>
<protein>
    <submittedName>
        <fullName evidence="1 2">Proteophosphoglycan 5</fullName>
    </submittedName>
</protein>
<proteinExistence type="predicted"/>